<dbReference type="HOGENOM" id="CLU_2061310_0_0_1"/>
<dbReference type="GeneID" id="19135282"/>
<proteinExistence type="predicted"/>
<protein>
    <submittedName>
        <fullName evidence="1">Uncharacterized protein</fullName>
    </submittedName>
</protein>
<dbReference type="Proteomes" id="UP000016934">
    <property type="component" value="Unassembled WGS sequence"/>
</dbReference>
<dbReference type="EMBL" id="KB445652">
    <property type="protein sequence ID" value="EMD59799.1"/>
    <property type="molecule type" value="Genomic_DNA"/>
</dbReference>
<dbReference type="RefSeq" id="XP_007704768.1">
    <property type="nucleotide sequence ID" value="XM_007706578.1"/>
</dbReference>
<organism evidence="1 2">
    <name type="scientific">Cochliobolus sativus (strain ND90Pr / ATCC 201652)</name>
    <name type="common">Common root rot and spot blotch fungus</name>
    <name type="synonym">Bipolaris sorokiniana</name>
    <dbReference type="NCBI Taxonomy" id="665912"/>
    <lineage>
        <taxon>Eukaryota</taxon>
        <taxon>Fungi</taxon>
        <taxon>Dikarya</taxon>
        <taxon>Ascomycota</taxon>
        <taxon>Pezizomycotina</taxon>
        <taxon>Dothideomycetes</taxon>
        <taxon>Pleosporomycetidae</taxon>
        <taxon>Pleosporales</taxon>
        <taxon>Pleosporineae</taxon>
        <taxon>Pleosporaceae</taxon>
        <taxon>Bipolaris</taxon>
    </lineage>
</organism>
<dbReference type="AlphaFoldDB" id="M2QXK2"/>
<evidence type="ECO:0000313" key="2">
    <source>
        <dbReference type="Proteomes" id="UP000016934"/>
    </source>
</evidence>
<reference evidence="1 2" key="1">
    <citation type="journal article" date="2012" name="PLoS Pathog.">
        <title>Diverse lifestyles and strategies of plant pathogenesis encoded in the genomes of eighteen Dothideomycetes fungi.</title>
        <authorList>
            <person name="Ohm R.A."/>
            <person name="Feau N."/>
            <person name="Henrissat B."/>
            <person name="Schoch C.L."/>
            <person name="Horwitz B.A."/>
            <person name="Barry K.W."/>
            <person name="Condon B.J."/>
            <person name="Copeland A.C."/>
            <person name="Dhillon B."/>
            <person name="Glaser F."/>
            <person name="Hesse C.N."/>
            <person name="Kosti I."/>
            <person name="LaButti K."/>
            <person name="Lindquist E.A."/>
            <person name="Lucas S."/>
            <person name="Salamov A.A."/>
            <person name="Bradshaw R.E."/>
            <person name="Ciuffetti L."/>
            <person name="Hamelin R.C."/>
            <person name="Kema G.H.J."/>
            <person name="Lawrence C."/>
            <person name="Scott J.A."/>
            <person name="Spatafora J.W."/>
            <person name="Turgeon B.G."/>
            <person name="de Wit P.J.G.M."/>
            <person name="Zhong S."/>
            <person name="Goodwin S.B."/>
            <person name="Grigoriev I.V."/>
        </authorList>
    </citation>
    <scope>NUCLEOTIDE SEQUENCE [LARGE SCALE GENOMIC DNA]</scope>
    <source>
        <strain evidence="2">ND90Pr / ATCC 201652</strain>
    </source>
</reference>
<accession>M2QXK2</accession>
<evidence type="ECO:0000313" key="1">
    <source>
        <dbReference type="EMBL" id="EMD59799.1"/>
    </source>
</evidence>
<reference evidence="2" key="2">
    <citation type="journal article" date="2013" name="PLoS Genet.">
        <title>Comparative genome structure, secondary metabolite, and effector coding capacity across Cochliobolus pathogens.</title>
        <authorList>
            <person name="Condon B.J."/>
            <person name="Leng Y."/>
            <person name="Wu D."/>
            <person name="Bushley K.E."/>
            <person name="Ohm R.A."/>
            <person name="Otillar R."/>
            <person name="Martin J."/>
            <person name="Schackwitz W."/>
            <person name="Grimwood J."/>
            <person name="MohdZainudin N."/>
            <person name="Xue C."/>
            <person name="Wang R."/>
            <person name="Manning V.A."/>
            <person name="Dhillon B."/>
            <person name="Tu Z.J."/>
            <person name="Steffenson B.J."/>
            <person name="Salamov A."/>
            <person name="Sun H."/>
            <person name="Lowry S."/>
            <person name="LaButti K."/>
            <person name="Han J."/>
            <person name="Copeland A."/>
            <person name="Lindquist E."/>
            <person name="Barry K."/>
            <person name="Schmutz J."/>
            <person name="Baker S.E."/>
            <person name="Ciuffetti L.M."/>
            <person name="Grigoriev I.V."/>
            <person name="Zhong S."/>
            <person name="Turgeon B.G."/>
        </authorList>
    </citation>
    <scope>NUCLEOTIDE SEQUENCE [LARGE SCALE GENOMIC DNA]</scope>
    <source>
        <strain evidence="2">ND90Pr / ATCC 201652</strain>
    </source>
</reference>
<gene>
    <name evidence="1" type="ORF">COCSADRAFT_254294</name>
</gene>
<sequence>MQHASVPQPKPRVCIESMTISMGSLRRQSHPALYFQLHPTDLLSPPKETIPRTDTCFANCLSRSTACSQLAQLMSRDAPNLAPAPFPRRTYYHVNSNSTRTSRSRPLRLTLLLNAFACC</sequence>
<name>M2QXK2_COCSN</name>
<dbReference type="KEGG" id="bsc:COCSADRAFT_254294"/>
<keyword evidence="2" id="KW-1185">Reference proteome</keyword>